<name>A0AAV2JJ89_KNICA</name>
<evidence type="ECO:0000313" key="2">
    <source>
        <dbReference type="EMBL" id="CAL1577592.1"/>
    </source>
</evidence>
<feature type="compositionally biased region" description="Polar residues" evidence="1">
    <location>
        <begin position="67"/>
        <end position="84"/>
    </location>
</feature>
<evidence type="ECO:0000256" key="1">
    <source>
        <dbReference type="SAM" id="MobiDB-lite"/>
    </source>
</evidence>
<accession>A0AAV2JJ89</accession>
<dbReference type="EMBL" id="OZ035835">
    <property type="protein sequence ID" value="CAL1577592.1"/>
    <property type="molecule type" value="Genomic_DNA"/>
</dbReference>
<evidence type="ECO:0000313" key="3">
    <source>
        <dbReference type="Proteomes" id="UP001497482"/>
    </source>
</evidence>
<proteinExistence type="predicted"/>
<protein>
    <submittedName>
        <fullName evidence="2">Uncharacterized protein</fullName>
    </submittedName>
</protein>
<reference evidence="2 3" key="1">
    <citation type="submission" date="2024-04" db="EMBL/GenBank/DDBJ databases">
        <authorList>
            <person name="Waldvogel A.-M."/>
            <person name="Schoenle A."/>
        </authorList>
    </citation>
    <scope>NUCLEOTIDE SEQUENCE [LARGE SCALE GENOMIC DNA]</scope>
</reference>
<sequence length="161" mass="17584">MEEAICGGVKTWQPGSILSNERQAIKRQAAQSGCTYAGPCSAPSALSRLGVRCLWRLFCLLTIQAKSTSGQSGRVAQPWHSSVGNGEEPREQKSEPVRIRQCTTTGGPSHLGTQRECEKQQRQRRGQGPSKSLSPALSFSTLVHCLQLCDTVHQTLLHRCL</sequence>
<dbReference type="Proteomes" id="UP001497482">
    <property type="component" value="Chromosome 13"/>
</dbReference>
<feature type="compositionally biased region" description="Basic and acidic residues" evidence="1">
    <location>
        <begin position="87"/>
        <end position="98"/>
    </location>
</feature>
<keyword evidence="3" id="KW-1185">Reference proteome</keyword>
<gene>
    <name evidence="2" type="ORF">KC01_LOCUS8921</name>
</gene>
<dbReference type="AlphaFoldDB" id="A0AAV2JJ89"/>
<feature type="region of interest" description="Disordered" evidence="1">
    <location>
        <begin position="67"/>
        <end position="133"/>
    </location>
</feature>
<organism evidence="2 3">
    <name type="scientific">Knipowitschia caucasica</name>
    <name type="common">Caucasian dwarf goby</name>
    <name type="synonym">Pomatoschistus caucasicus</name>
    <dbReference type="NCBI Taxonomy" id="637954"/>
    <lineage>
        <taxon>Eukaryota</taxon>
        <taxon>Metazoa</taxon>
        <taxon>Chordata</taxon>
        <taxon>Craniata</taxon>
        <taxon>Vertebrata</taxon>
        <taxon>Euteleostomi</taxon>
        <taxon>Actinopterygii</taxon>
        <taxon>Neopterygii</taxon>
        <taxon>Teleostei</taxon>
        <taxon>Neoteleostei</taxon>
        <taxon>Acanthomorphata</taxon>
        <taxon>Gobiaria</taxon>
        <taxon>Gobiiformes</taxon>
        <taxon>Gobioidei</taxon>
        <taxon>Gobiidae</taxon>
        <taxon>Gobiinae</taxon>
        <taxon>Knipowitschia</taxon>
    </lineage>
</organism>